<evidence type="ECO:0000313" key="3">
    <source>
        <dbReference type="Proteomes" id="UP000692954"/>
    </source>
</evidence>
<feature type="region of interest" description="Disordered" evidence="1">
    <location>
        <begin position="1"/>
        <end position="22"/>
    </location>
</feature>
<comment type="caution">
    <text evidence="2">The sequence shown here is derived from an EMBL/GenBank/DDBJ whole genome shotgun (WGS) entry which is preliminary data.</text>
</comment>
<dbReference type="EMBL" id="CAJJDN010000004">
    <property type="protein sequence ID" value="CAD8049468.1"/>
    <property type="molecule type" value="Genomic_DNA"/>
</dbReference>
<dbReference type="OrthoDB" id="290658at2759"/>
<reference evidence="2" key="1">
    <citation type="submission" date="2021-01" db="EMBL/GenBank/DDBJ databases">
        <authorList>
            <consortium name="Genoscope - CEA"/>
            <person name="William W."/>
        </authorList>
    </citation>
    <scope>NUCLEOTIDE SEQUENCE</scope>
</reference>
<gene>
    <name evidence="2" type="ORF">PSON_ATCC_30995.1.T0040153</name>
</gene>
<evidence type="ECO:0000313" key="2">
    <source>
        <dbReference type="EMBL" id="CAD8049468.1"/>
    </source>
</evidence>
<evidence type="ECO:0000256" key="1">
    <source>
        <dbReference type="SAM" id="MobiDB-lite"/>
    </source>
</evidence>
<dbReference type="Proteomes" id="UP000692954">
    <property type="component" value="Unassembled WGS sequence"/>
</dbReference>
<feature type="compositionally biased region" description="Polar residues" evidence="1">
    <location>
        <begin position="13"/>
        <end position="22"/>
    </location>
</feature>
<sequence length="73" mass="8553">MGSICSSKKEQSPQRITQSTQSTPNQIFLLIETKIQKFYRPHQKLSNISNSTILKRRRTNMELNKDFKLLEAK</sequence>
<protein>
    <submittedName>
        <fullName evidence="2">Uncharacterized protein</fullName>
    </submittedName>
</protein>
<name>A0A8S1K227_9CILI</name>
<keyword evidence="3" id="KW-1185">Reference proteome</keyword>
<proteinExistence type="predicted"/>
<dbReference type="AlphaFoldDB" id="A0A8S1K227"/>
<accession>A0A8S1K227</accession>
<organism evidence="2 3">
    <name type="scientific">Paramecium sonneborni</name>
    <dbReference type="NCBI Taxonomy" id="65129"/>
    <lineage>
        <taxon>Eukaryota</taxon>
        <taxon>Sar</taxon>
        <taxon>Alveolata</taxon>
        <taxon>Ciliophora</taxon>
        <taxon>Intramacronucleata</taxon>
        <taxon>Oligohymenophorea</taxon>
        <taxon>Peniculida</taxon>
        <taxon>Parameciidae</taxon>
        <taxon>Paramecium</taxon>
    </lineage>
</organism>